<accession>A0AA38H426</accession>
<dbReference type="Gene3D" id="1.25.10.10">
    <property type="entry name" value="Leucine-rich Repeat Variant"/>
    <property type="match status" value="1"/>
</dbReference>
<dbReference type="SUPFAM" id="SSF48371">
    <property type="entry name" value="ARM repeat"/>
    <property type="match status" value="1"/>
</dbReference>
<dbReference type="Pfam" id="PF08514">
    <property type="entry name" value="STAG"/>
    <property type="match status" value="1"/>
</dbReference>
<name>A0AA38H426_9TREE</name>
<dbReference type="GeneID" id="77726770"/>
<organism evidence="3 4">
    <name type="scientific">Dioszegia hungarica</name>
    <dbReference type="NCBI Taxonomy" id="4972"/>
    <lineage>
        <taxon>Eukaryota</taxon>
        <taxon>Fungi</taxon>
        <taxon>Dikarya</taxon>
        <taxon>Basidiomycota</taxon>
        <taxon>Agaricomycotina</taxon>
        <taxon>Tremellomycetes</taxon>
        <taxon>Tremellales</taxon>
        <taxon>Bulleribasidiaceae</taxon>
        <taxon>Dioszegia</taxon>
    </lineage>
</organism>
<dbReference type="InterPro" id="IPR039662">
    <property type="entry name" value="Cohesin_Scc3/SA"/>
</dbReference>
<dbReference type="InterPro" id="IPR011989">
    <property type="entry name" value="ARM-like"/>
</dbReference>
<dbReference type="Proteomes" id="UP001164286">
    <property type="component" value="Unassembled WGS sequence"/>
</dbReference>
<feature type="compositionally biased region" description="Acidic residues" evidence="1">
    <location>
        <begin position="1226"/>
        <end position="1256"/>
    </location>
</feature>
<proteinExistence type="predicted"/>
<dbReference type="InterPro" id="IPR056396">
    <property type="entry name" value="HEAT_SCC3-SA"/>
</dbReference>
<feature type="region of interest" description="Disordered" evidence="1">
    <location>
        <begin position="1"/>
        <end position="100"/>
    </location>
</feature>
<keyword evidence="4" id="KW-1185">Reference proteome</keyword>
<sequence>MSREVMEDAAAEPRRGGRSRKATQRFEPQQAKGVAGKKRRLDDEDARSDPSEEEDSDDSDAAPAASSRKKKAAGGSQKKAAAAKGKGKKPAKRAASPDAPAEGVVELDGLKDDSSLFNALLNADIALSTVVEGWVESYQSSAGDEEGEKEAVHQLVLFVIRCCGLMADVDEDETMDMDGIADAVERIEEESAKSTAAIYPLISKSKNLKPFKTNLNLFLSLLVKTLSQTPLLYHTSDTTTHSAPLLPLLQSWLHNLSTSALRPLRHTATYMSMKLTSALCDVASDVSKDLSMKQRQREAEAKKAGTAAGQKRVKEAEKKVKEAHEMKVTLEGLMQETVDVVFVHRVRDSDAAIRTDCLKELGVWVKGYAEKFVDRQYLNYFSRGCNDPDSHARSETVKALSTLYTRDSFVNNARTVTLRLAPRLIEMALRDIDITVRVRALDVIAQIDKTGILQDEDSNEREQIARLVFDHEPRIRKAIGGFFSGLWEERVEKLQGEWKGAVGNKKKRGKGINEEDMDKYLSWKALADLLVETSRTIDQPEAEEDEEAGESSTAKTVSVNTLMSRAAAAVESLSTAISLMQDWEGLVDYLLLDHSTHEDDAWLLDEEEEGFMMHVFIASVRADPEDNEEERTKTLMTALPRLLTKNQSDAGRMTGILGLPGLMKLEMYLDMRKSTAYDSLWDDISKQFLTQTDPLLLTSAITAINTLIANTSLSTNNAAKLIELTEALFNSLRDALDGEDVSDLQLSDEQVASLEAIMLRLSLLERSKDLVDVMEDTEGGQSAGWDIVCEFVQRGEVGYKEERKLVEYAMQVVFLHLTWLFQRFVPEDANDEAKVEALVEKRDRAMKVFKGLALTDRSNAAESVRRQAFVCYLNTYVLFSPKSSAPAAKAATLKMEDETQHRLGGSFQAAVERYASDLEEVQASQSDENTETTTQTPEQTFEFFQLTSVFVAAIRTGVLEVEHAKEPLAHYGRFGSTYDAIVKKLVDVLRDEGIYNREADTVQHVAGSALQASFSTYLESDVNSDPTATLALAKLISSAFIIHGTHFTVLKQLSPSDVYDFHLGAIDYIARRVSNLVKQEKANKSKDVRTRLAAKRARALVGWFKVVILLLGPIGGRDALKLKSHMEEAMSGTGAPLLSGRGWEGYRAYEKRLVSIAGKDKEVKEASKKVVNGGRKGKAAVRERTETASPAPEEEEGEGSPSPTPKSRGLKRTPSTGSAKQKSPEQEVDDEDEEAGAGEPEGGEGDADVNGDVDMDAEPKPEPVDINDLILDLDQDMDFAGADFTDLNSSQGGAPGSSQRGRERSESVPVERPAAGAKRRKTGRVI</sequence>
<comment type="caution">
    <text evidence="3">The sequence shown here is derived from an EMBL/GenBank/DDBJ whole genome shotgun (WGS) entry which is preliminary data.</text>
</comment>
<dbReference type="PANTHER" id="PTHR11199">
    <property type="entry name" value="STROMAL ANTIGEN"/>
    <property type="match status" value="1"/>
</dbReference>
<feature type="compositionally biased region" description="Low complexity" evidence="1">
    <location>
        <begin position="73"/>
        <end position="84"/>
    </location>
</feature>
<dbReference type="EMBL" id="JAKWFO010000008">
    <property type="protein sequence ID" value="KAI9633681.1"/>
    <property type="molecule type" value="Genomic_DNA"/>
</dbReference>
<feature type="domain" description="SCD" evidence="2">
    <location>
        <begin position="342"/>
        <end position="427"/>
    </location>
</feature>
<dbReference type="InterPro" id="IPR020839">
    <property type="entry name" value="SCD"/>
</dbReference>
<dbReference type="Pfam" id="PF24571">
    <property type="entry name" value="HEAT_SCC3-SA"/>
    <property type="match status" value="1"/>
</dbReference>
<dbReference type="InterPro" id="IPR016024">
    <property type="entry name" value="ARM-type_fold"/>
</dbReference>
<dbReference type="GO" id="GO:0000785">
    <property type="term" value="C:chromatin"/>
    <property type="evidence" value="ECO:0007669"/>
    <property type="project" value="TreeGrafter"/>
</dbReference>
<reference evidence="3" key="1">
    <citation type="journal article" date="2022" name="G3 (Bethesda)">
        <title>High quality genome of the basidiomycete yeast Dioszegia hungarica PDD-24b-2 isolated from cloud water.</title>
        <authorList>
            <person name="Jarrige D."/>
            <person name="Haridas S."/>
            <person name="Bleykasten-Grosshans C."/>
            <person name="Joly M."/>
            <person name="Nadalig T."/>
            <person name="Sancelme M."/>
            <person name="Vuilleumier S."/>
            <person name="Grigoriev I.V."/>
            <person name="Amato P."/>
            <person name="Bringel F."/>
        </authorList>
    </citation>
    <scope>NUCLEOTIDE SEQUENCE</scope>
    <source>
        <strain evidence="3">PDD-24b-2</strain>
    </source>
</reference>
<evidence type="ECO:0000259" key="2">
    <source>
        <dbReference type="PROSITE" id="PS51425"/>
    </source>
</evidence>
<gene>
    <name evidence="3" type="ORF">MKK02DRAFT_28470</name>
</gene>
<feature type="compositionally biased region" description="Basic and acidic residues" evidence="1">
    <location>
        <begin position="1"/>
        <end position="15"/>
    </location>
</feature>
<dbReference type="GO" id="GO:0003682">
    <property type="term" value="F:chromatin binding"/>
    <property type="evidence" value="ECO:0007669"/>
    <property type="project" value="TreeGrafter"/>
</dbReference>
<dbReference type="RefSeq" id="XP_052943458.1">
    <property type="nucleotide sequence ID" value="XM_053087565.1"/>
</dbReference>
<dbReference type="InterPro" id="IPR013721">
    <property type="entry name" value="STAG"/>
</dbReference>
<feature type="compositionally biased region" description="Acidic residues" evidence="1">
    <location>
        <begin position="43"/>
        <end position="60"/>
    </location>
</feature>
<dbReference type="PROSITE" id="PS51425">
    <property type="entry name" value="SCD"/>
    <property type="match status" value="1"/>
</dbReference>
<dbReference type="Pfam" id="PF21581">
    <property type="entry name" value="SCD"/>
    <property type="match status" value="1"/>
</dbReference>
<protein>
    <recommendedName>
        <fullName evidence="2">SCD domain-containing protein</fullName>
    </recommendedName>
</protein>
<evidence type="ECO:0000256" key="1">
    <source>
        <dbReference type="SAM" id="MobiDB-lite"/>
    </source>
</evidence>
<feature type="region of interest" description="Disordered" evidence="1">
    <location>
        <begin position="1162"/>
        <end position="1326"/>
    </location>
</feature>
<evidence type="ECO:0000313" key="4">
    <source>
        <dbReference type="Proteomes" id="UP001164286"/>
    </source>
</evidence>
<dbReference type="GO" id="GO:0007062">
    <property type="term" value="P:sister chromatid cohesion"/>
    <property type="evidence" value="ECO:0007669"/>
    <property type="project" value="UniProtKB-ARBA"/>
</dbReference>
<dbReference type="PANTHER" id="PTHR11199:SF0">
    <property type="entry name" value="LD34181P-RELATED"/>
    <property type="match status" value="1"/>
</dbReference>
<dbReference type="GO" id="GO:0008278">
    <property type="term" value="C:cohesin complex"/>
    <property type="evidence" value="ECO:0007669"/>
    <property type="project" value="TreeGrafter"/>
</dbReference>
<evidence type="ECO:0000313" key="3">
    <source>
        <dbReference type="EMBL" id="KAI9633681.1"/>
    </source>
</evidence>
<dbReference type="GO" id="GO:0005634">
    <property type="term" value="C:nucleus"/>
    <property type="evidence" value="ECO:0007669"/>
    <property type="project" value="TreeGrafter"/>
</dbReference>
<feature type="compositionally biased region" description="Basic residues" evidence="1">
    <location>
        <begin position="1317"/>
        <end position="1326"/>
    </location>
</feature>